<sequence length="310" mass="34814">MQSSGFLYNCVVSLLLLFATTGCCHAESNNHTALFVFGDSVYDPGNNDFLNISVVYKANFPPYGETFFKFPTGRFSDGRLIPDFVGSCVLTESDPNTINLHMQLRYFKNVSRSLKQQLGETKAKKLLKNAEIYKVGGRKFAFQNIAFMDCQPETKQSYGLNEDECYQDISEVALVLNNALANAAKQLETQLPGFKYSIFYYYNLLFDMTYNPSKYGLKVVESGCCGTGTYRGSTCGIGDYDLCSDPSTYMYWDGEHLTEYANSQVVEQFWNGGTNISSPLNMKQLFELELDDVIQIKNASEYDNGALADE</sequence>
<dbReference type="EMBL" id="CM047750">
    <property type="protein sequence ID" value="KAJ0007013.1"/>
    <property type="molecule type" value="Genomic_DNA"/>
</dbReference>
<dbReference type="Proteomes" id="UP001163603">
    <property type="component" value="Chromosome 15"/>
</dbReference>
<protein>
    <submittedName>
        <fullName evidence="1">Uncharacterized protein</fullName>
    </submittedName>
</protein>
<evidence type="ECO:0000313" key="2">
    <source>
        <dbReference type="Proteomes" id="UP001163603"/>
    </source>
</evidence>
<evidence type="ECO:0000313" key="1">
    <source>
        <dbReference type="EMBL" id="KAJ0007013.1"/>
    </source>
</evidence>
<proteinExistence type="predicted"/>
<keyword evidence="2" id="KW-1185">Reference proteome</keyword>
<organism evidence="1 2">
    <name type="scientific">Pistacia integerrima</name>
    <dbReference type="NCBI Taxonomy" id="434235"/>
    <lineage>
        <taxon>Eukaryota</taxon>
        <taxon>Viridiplantae</taxon>
        <taxon>Streptophyta</taxon>
        <taxon>Embryophyta</taxon>
        <taxon>Tracheophyta</taxon>
        <taxon>Spermatophyta</taxon>
        <taxon>Magnoliopsida</taxon>
        <taxon>eudicotyledons</taxon>
        <taxon>Gunneridae</taxon>
        <taxon>Pentapetalae</taxon>
        <taxon>rosids</taxon>
        <taxon>malvids</taxon>
        <taxon>Sapindales</taxon>
        <taxon>Anacardiaceae</taxon>
        <taxon>Pistacia</taxon>
    </lineage>
</organism>
<name>A0ACC0WYA4_9ROSI</name>
<comment type="caution">
    <text evidence="1">The sequence shown here is derived from an EMBL/GenBank/DDBJ whole genome shotgun (WGS) entry which is preliminary data.</text>
</comment>
<reference evidence="2" key="1">
    <citation type="journal article" date="2023" name="G3 (Bethesda)">
        <title>Genome assembly and association tests identify interacting loci associated with vigor, precocity, and sex in interspecific pistachio rootstocks.</title>
        <authorList>
            <person name="Palmer W."/>
            <person name="Jacygrad E."/>
            <person name="Sagayaradj S."/>
            <person name="Cavanaugh K."/>
            <person name="Han R."/>
            <person name="Bertier L."/>
            <person name="Beede B."/>
            <person name="Kafkas S."/>
            <person name="Golino D."/>
            <person name="Preece J."/>
            <person name="Michelmore R."/>
        </authorList>
    </citation>
    <scope>NUCLEOTIDE SEQUENCE [LARGE SCALE GENOMIC DNA]</scope>
</reference>
<gene>
    <name evidence="1" type="ORF">Pint_28824</name>
</gene>
<accession>A0ACC0WYA4</accession>